<name>A0A1X2ILT5_9FUNG</name>
<evidence type="ECO:0000256" key="1">
    <source>
        <dbReference type="SAM" id="Phobius"/>
    </source>
</evidence>
<dbReference type="Proteomes" id="UP000193560">
    <property type="component" value="Unassembled WGS sequence"/>
</dbReference>
<comment type="caution">
    <text evidence="2">The sequence shown here is derived from an EMBL/GenBank/DDBJ whole genome shotgun (WGS) entry which is preliminary data.</text>
</comment>
<dbReference type="EMBL" id="MCGE01000008">
    <property type="protein sequence ID" value="ORZ18738.1"/>
    <property type="molecule type" value="Genomic_DNA"/>
</dbReference>
<dbReference type="AlphaFoldDB" id="A0A1X2ILT5"/>
<proteinExistence type="predicted"/>
<keyword evidence="1" id="KW-0472">Membrane</keyword>
<evidence type="ECO:0000313" key="2">
    <source>
        <dbReference type="EMBL" id="ORZ18738.1"/>
    </source>
</evidence>
<sequence>MIKYDTPRIITSRTVHQLYVLSYVSAHLLYSTTIFSTTHFYYNKRTEQISGPFHLLLHSSTLNKTQPHVLIALSLIYL</sequence>
<organism evidence="2 3">
    <name type="scientific">Absidia repens</name>
    <dbReference type="NCBI Taxonomy" id="90262"/>
    <lineage>
        <taxon>Eukaryota</taxon>
        <taxon>Fungi</taxon>
        <taxon>Fungi incertae sedis</taxon>
        <taxon>Mucoromycota</taxon>
        <taxon>Mucoromycotina</taxon>
        <taxon>Mucoromycetes</taxon>
        <taxon>Mucorales</taxon>
        <taxon>Cunninghamellaceae</taxon>
        <taxon>Absidia</taxon>
    </lineage>
</organism>
<reference evidence="2 3" key="1">
    <citation type="submission" date="2016-07" db="EMBL/GenBank/DDBJ databases">
        <title>Pervasive Adenine N6-methylation of Active Genes in Fungi.</title>
        <authorList>
            <consortium name="DOE Joint Genome Institute"/>
            <person name="Mondo S.J."/>
            <person name="Dannebaum R.O."/>
            <person name="Kuo R.C."/>
            <person name="Labutti K."/>
            <person name="Haridas S."/>
            <person name="Kuo A."/>
            <person name="Salamov A."/>
            <person name="Ahrendt S.R."/>
            <person name="Lipzen A."/>
            <person name="Sullivan W."/>
            <person name="Andreopoulos W.B."/>
            <person name="Clum A."/>
            <person name="Lindquist E."/>
            <person name="Daum C."/>
            <person name="Ramamoorthy G.K."/>
            <person name="Gryganskyi A."/>
            <person name="Culley D."/>
            <person name="Magnuson J.K."/>
            <person name="James T.Y."/>
            <person name="O'Malley M.A."/>
            <person name="Stajich J.E."/>
            <person name="Spatafora J.W."/>
            <person name="Visel A."/>
            <person name="Grigoriev I.V."/>
        </authorList>
    </citation>
    <scope>NUCLEOTIDE SEQUENCE [LARGE SCALE GENOMIC DNA]</scope>
    <source>
        <strain evidence="2 3">NRRL 1336</strain>
    </source>
</reference>
<protein>
    <submittedName>
        <fullName evidence="2">Uncharacterized protein</fullName>
    </submittedName>
</protein>
<keyword evidence="1" id="KW-1133">Transmembrane helix</keyword>
<evidence type="ECO:0000313" key="3">
    <source>
        <dbReference type="Proteomes" id="UP000193560"/>
    </source>
</evidence>
<keyword evidence="3" id="KW-1185">Reference proteome</keyword>
<accession>A0A1X2ILT5</accession>
<gene>
    <name evidence="2" type="ORF">BCR42DRAFT_411490</name>
</gene>
<dbReference type="OrthoDB" id="2436667at2759"/>
<feature type="transmembrane region" description="Helical" evidence="1">
    <location>
        <begin position="20"/>
        <end position="42"/>
    </location>
</feature>
<keyword evidence="1" id="KW-0812">Transmembrane</keyword>